<gene>
    <name evidence="2" type="ORF">MM239_13965</name>
</gene>
<evidence type="ECO:0000313" key="3">
    <source>
        <dbReference type="Proteomes" id="UP001165489"/>
    </source>
</evidence>
<keyword evidence="1" id="KW-0732">Signal</keyword>
<feature type="chain" id="PRO_5045561849" description="Outer membrane protein beta-barrel domain-containing protein" evidence="1">
    <location>
        <begin position="20"/>
        <end position="232"/>
    </location>
</feature>
<keyword evidence="3" id="KW-1185">Reference proteome</keyword>
<comment type="caution">
    <text evidence="2">The sequence shown here is derived from an EMBL/GenBank/DDBJ whole genome shotgun (WGS) entry which is preliminary data.</text>
</comment>
<organism evidence="2 3">
    <name type="scientific">Belliella filtrata</name>
    <dbReference type="NCBI Taxonomy" id="2923435"/>
    <lineage>
        <taxon>Bacteria</taxon>
        <taxon>Pseudomonadati</taxon>
        <taxon>Bacteroidota</taxon>
        <taxon>Cytophagia</taxon>
        <taxon>Cytophagales</taxon>
        <taxon>Cyclobacteriaceae</taxon>
        <taxon>Belliella</taxon>
    </lineage>
</organism>
<evidence type="ECO:0000313" key="2">
    <source>
        <dbReference type="EMBL" id="MCH7410508.1"/>
    </source>
</evidence>
<sequence length="232" mass="26319">MRKLILLIISSFLTLSTQAQDFIWGMQYKHGIATGDFASTAGNIQTPEFAIYTNYQIPNQPVEIGISIGYGIYGTSLEKRNDLYVGYNDELRLRRNNNLLSLAGVFRFFPQVYGKVFPFVEAQLGGIHAYTRYKIREKPTTEPIENEGDLGSWARMSQIGGGLFIPLGEKIKGNLELRLMYQHTSPLDYLTKGDVRYEPDPDGVQNGQFIYNVRRSPLNMIQPSVGINFYID</sequence>
<accession>A0ABS9V269</accession>
<protein>
    <recommendedName>
        <fullName evidence="4">Outer membrane protein beta-barrel domain-containing protein</fullName>
    </recommendedName>
</protein>
<feature type="signal peptide" evidence="1">
    <location>
        <begin position="1"/>
        <end position="19"/>
    </location>
</feature>
<dbReference type="Proteomes" id="UP001165489">
    <property type="component" value="Unassembled WGS sequence"/>
</dbReference>
<reference evidence="2" key="1">
    <citation type="submission" date="2022-03" db="EMBL/GenBank/DDBJ databases">
        <title>De novo assembled genomes of Belliella spp. (Cyclobacteriaceae) strains.</title>
        <authorList>
            <person name="Szabo A."/>
            <person name="Korponai K."/>
            <person name="Felfoldi T."/>
        </authorList>
    </citation>
    <scope>NUCLEOTIDE SEQUENCE</scope>
    <source>
        <strain evidence="2">DSM 111904</strain>
    </source>
</reference>
<name>A0ABS9V269_9BACT</name>
<proteinExistence type="predicted"/>
<dbReference type="EMBL" id="JAKZGP010000039">
    <property type="protein sequence ID" value="MCH7410508.1"/>
    <property type="molecule type" value="Genomic_DNA"/>
</dbReference>
<evidence type="ECO:0008006" key="4">
    <source>
        <dbReference type="Google" id="ProtNLM"/>
    </source>
</evidence>
<dbReference type="RefSeq" id="WP_241348871.1">
    <property type="nucleotide sequence ID" value="NZ_JAKZGP010000039.1"/>
</dbReference>
<evidence type="ECO:0000256" key="1">
    <source>
        <dbReference type="SAM" id="SignalP"/>
    </source>
</evidence>